<dbReference type="InterPro" id="IPR037282">
    <property type="entry name" value="CapZ_alpha/beta"/>
</dbReference>
<dbReference type="RefSeq" id="XP_027586859.2">
    <property type="nucleotide sequence ID" value="XM_027731058.2"/>
</dbReference>
<protein>
    <recommendedName>
        <fullName evidence="5">F-actin-capping protein subunit alpha</fullName>
    </recommendedName>
</protein>
<dbReference type="FunFam" id="3.90.1150.210:FF:000002">
    <property type="entry name" value="F-actin-capping protein subunit alpha"/>
    <property type="match status" value="1"/>
</dbReference>
<dbReference type="FunCoup" id="A0A6J2HG50">
    <property type="interactions" value="934"/>
</dbReference>
<reference evidence="8" key="1">
    <citation type="submission" date="2025-08" db="UniProtKB">
        <authorList>
            <consortium name="RefSeq"/>
        </authorList>
    </citation>
    <scope>IDENTIFICATION</scope>
    <source>
        <tissue evidence="8">Muscle</tissue>
    </source>
</reference>
<feature type="compositionally biased region" description="Polar residues" evidence="6">
    <location>
        <begin position="29"/>
        <end position="41"/>
    </location>
</feature>
<evidence type="ECO:0000313" key="7">
    <source>
        <dbReference type="Proteomes" id="UP000504627"/>
    </source>
</evidence>
<dbReference type="PANTHER" id="PTHR10653:SF2">
    <property type="entry name" value="F-ACTIN-CAPPING PROTEIN SUBUNIT ALPHA-2"/>
    <property type="match status" value="1"/>
</dbReference>
<dbReference type="Gene3D" id="3.90.1150.210">
    <property type="entry name" value="F-actin capping protein, beta subunit"/>
    <property type="match status" value="1"/>
</dbReference>
<dbReference type="GO" id="GO:0030036">
    <property type="term" value="P:actin cytoskeleton organization"/>
    <property type="evidence" value="ECO:0007669"/>
    <property type="project" value="TreeGrafter"/>
</dbReference>
<accession>A0A6J2HG50</accession>
<dbReference type="PRINTS" id="PR00191">
    <property type="entry name" value="FACTINCAPA"/>
</dbReference>
<keyword evidence="4 5" id="KW-0009">Actin-binding</keyword>
<dbReference type="SUPFAM" id="SSF90096">
    <property type="entry name" value="Subunits of heterodimeric actin filament capping protein Capz"/>
    <property type="match status" value="1"/>
</dbReference>
<evidence type="ECO:0000256" key="3">
    <source>
        <dbReference type="ARBA" id="ARBA00022467"/>
    </source>
</evidence>
<dbReference type="FunFam" id="3.30.1140.60:FF:000001">
    <property type="entry name" value="F-actin-capping protein subunit alpha"/>
    <property type="match status" value="1"/>
</dbReference>
<sequence length="368" mass="41464">MVSEVFYNLIDPVIFSSAYPRLSLLSHQGRQSPLSAPTTPFHSWIPTRPARAQASPPQGARAGPALPAREEEPGGGGAADGKMADLEEQLSDEEKVRIAAKFIIHAPPGEFNEVFNDVRLLLNNDNLLREGAAHAFAQYNLDQFTPVKIDGYDEQVLITEHGDLGNGKFLDPKNKISFKFDHLRKEATDPRPHEVENAIESWRNSVETAMKAYVKEHYPNGVCTVYGKTIDGQQTIIACIESHQFQAKNFWNGRWRSEWKFTITPSTTQVAGILKIQVHYYEDGNVQLVSHKDIQDSLTVSNEAQTAKEFIKIVEAAENEYQTAISENYQTMSDTTFKALRRQLPVTRTKIDWNKILSYKIGKEMQNA</sequence>
<evidence type="ECO:0000256" key="2">
    <source>
        <dbReference type="ARBA" id="ARBA00010479"/>
    </source>
</evidence>
<dbReference type="GO" id="GO:0051015">
    <property type="term" value="F:actin filament binding"/>
    <property type="evidence" value="ECO:0007669"/>
    <property type="project" value="TreeGrafter"/>
</dbReference>
<gene>
    <name evidence="8" type="primary">CAPZA2</name>
</gene>
<dbReference type="GO" id="GO:0051016">
    <property type="term" value="P:barbed-end actin filament capping"/>
    <property type="evidence" value="ECO:0007669"/>
    <property type="project" value="UniProtKB-UniRule"/>
</dbReference>
<dbReference type="AlphaFoldDB" id="A0A6J2HG50"/>
<dbReference type="PANTHER" id="PTHR10653">
    <property type="entry name" value="F-ACTIN-CAPPING PROTEIN SUBUNIT ALPHA"/>
    <property type="match status" value="1"/>
</dbReference>
<comment type="similarity">
    <text evidence="2 5">Belongs to the F-actin-capping protein alpha subunit family.</text>
</comment>
<dbReference type="PROSITE" id="PS00749">
    <property type="entry name" value="F_ACTIN_CAPPING_A_2"/>
    <property type="match status" value="1"/>
</dbReference>
<dbReference type="InterPro" id="IPR002189">
    <property type="entry name" value="CapZ_alpha"/>
</dbReference>
<dbReference type="InParanoid" id="A0A6J2HG50"/>
<dbReference type="Pfam" id="PF01267">
    <property type="entry name" value="F-actin_cap_A"/>
    <property type="match status" value="1"/>
</dbReference>
<organism evidence="7 8">
    <name type="scientific">Pipra filicauda</name>
    <name type="common">Wire-tailed manakin</name>
    <dbReference type="NCBI Taxonomy" id="649802"/>
    <lineage>
        <taxon>Eukaryota</taxon>
        <taxon>Metazoa</taxon>
        <taxon>Chordata</taxon>
        <taxon>Craniata</taxon>
        <taxon>Vertebrata</taxon>
        <taxon>Euteleostomi</taxon>
        <taxon>Archelosauria</taxon>
        <taxon>Archosauria</taxon>
        <taxon>Dinosauria</taxon>
        <taxon>Saurischia</taxon>
        <taxon>Theropoda</taxon>
        <taxon>Coelurosauria</taxon>
        <taxon>Aves</taxon>
        <taxon>Neognathae</taxon>
        <taxon>Neoaves</taxon>
        <taxon>Telluraves</taxon>
        <taxon>Australaves</taxon>
        <taxon>Passeriformes</taxon>
        <taxon>Pipridae</taxon>
        <taxon>Pipra</taxon>
    </lineage>
</organism>
<dbReference type="PROSITE" id="PS00748">
    <property type="entry name" value="F_ACTIN_CAPPING_A_1"/>
    <property type="match status" value="1"/>
</dbReference>
<feature type="region of interest" description="Disordered" evidence="6">
    <location>
        <begin position="29"/>
        <end position="82"/>
    </location>
</feature>
<dbReference type="CTD" id="830"/>
<dbReference type="GeneID" id="113993150"/>
<dbReference type="Proteomes" id="UP000504627">
    <property type="component" value="Unplaced"/>
</dbReference>
<proteinExistence type="inferred from homology"/>
<dbReference type="Gene3D" id="3.30.1140.60">
    <property type="entry name" value="F-actin capping protein, alpha subunit"/>
    <property type="match status" value="1"/>
</dbReference>
<name>A0A6J2HG50_9PASS</name>
<keyword evidence="3 5" id="KW-0117">Actin capping</keyword>
<dbReference type="InterPro" id="IPR042276">
    <property type="entry name" value="CapZ_alpha/beta_2"/>
</dbReference>
<evidence type="ECO:0000313" key="8">
    <source>
        <dbReference type="RefSeq" id="XP_027586859.2"/>
    </source>
</evidence>
<dbReference type="InterPro" id="IPR042489">
    <property type="entry name" value="CapZ_alpha_1"/>
</dbReference>
<dbReference type="GO" id="GO:0030018">
    <property type="term" value="C:Z disc"/>
    <property type="evidence" value="ECO:0007669"/>
    <property type="project" value="UniProtKB-SubCell"/>
</dbReference>
<evidence type="ECO:0000256" key="5">
    <source>
        <dbReference type="RuleBase" id="RU365077"/>
    </source>
</evidence>
<evidence type="ECO:0000256" key="1">
    <source>
        <dbReference type="ARBA" id="ARBA00004216"/>
    </source>
</evidence>
<keyword evidence="7" id="KW-1185">Reference proteome</keyword>
<dbReference type="GO" id="GO:0008290">
    <property type="term" value="C:F-actin capping protein complex"/>
    <property type="evidence" value="ECO:0007669"/>
    <property type="project" value="UniProtKB-UniRule"/>
</dbReference>
<comment type="subcellular location">
    <subcellularLocation>
        <location evidence="1">Cytoplasm</location>
        <location evidence="1">Myofibril</location>
        <location evidence="1">Sarcomere</location>
        <location evidence="1">Z line</location>
    </subcellularLocation>
</comment>
<dbReference type="GO" id="GO:0005829">
    <property type="term" value="C:cytosol"/>
    <property type="evidence" value="ECO:0007669"/>
    <property type="project" value="UniProtKB-ARBA"/>
</dbReference>
<comment type="function">
    <text evidence="5">F-actin-capping proteins bind in a Ca(2+)-independent manner to the fast growing ends of actin filaments (barbed end) thereby blocking the exchange of subunits at these ends. Unlike other capping proteins (such as gelsolin and severin), these proteins do not sever actin filaments.</text>
</comment>
<comment type="subunit">
    <text evidence="5">Heterodimer of an alpha and a beta subunit.</text>
</comment>
<evidence type="ECO:0000256" key="4">
    <source>
        <dbReference type="ARBA" id="ARBA00023203"/>
    </source>
</evidence>
<evidence type="ECO:0000256" key="6">
    <source>
        <dbReference type="SAM" id="MobiDB-lite"/>
    </source>
</evidence>
<dbReference type="GO" id="GO:0030863">
    <property type="term" value="C:cortical cytoskeleton"/>
    <property type="evidence" value="ECO:0007669"/>
    <property type="project" value="TreeGrafter"/>
</dbReference>
<dbReference type="InterPro" id="IPR017865">
    <property type="entry name" value="F-actin_cap_asu_CS"/>
</dbReference>